<dbReference type="InterPro" id="IPR052981">
    <property type="entry name" value="Ingression_C2_domain"/>
</dbReference>
<dbReference type="GO" id="GO:1990344">
    <property type="term" value="P:secondary cell septum biogenesis"/>
    <property type="evidence" value="ECO:0007669"/>
    <property type="project" value="EnsemblFungi"/>
</dbReference>
<dbReference type="SMART" id="SM00239">
    <property type="entry name" value="C2"/>
    <property type="match status" value="1"/>
</dbReference>
<dbReference type="OMA" id="TRFHFAN"/>
<evidence type="ECO:0000313" key="4">
    <source>
        <dbReference type="Proteomes" id="UP000000267"/>
    </source>
</evidence>
<feature type="region of interest" description="Disordered" evidence="1">
    <location>
        <begin position="308"/>
        <end position="471"/>
    </location>
</feature>
<dbReference type="InterPro" id="IPR037791">
    <property type="entry name" value="C2_fungal_Inn1"/>
</dbReference>
<dbReference type="CDD" id="cd08681">
    <property type="entry name" value="C2_fungal_Inn1p-like"/>
    <property type="match status" value="1"/>
</dbReference>
<dbReference type="PROSITE" id="PS50004">
    <property type="entry name" value="C2"/>
    <property type="match status" value="1"/>
</dbReference>
<dbReference type="FunCoup" id="A7TNC4">
    <property type="interactions" value="154"/>
</dbReference>
<name>A7TNC4_VANPO</name>
<dbReference type="GO" id="GO:0044697">
    <property type="term" value="C:HICS complex"/>
    <property type="evidence" value="ECO:0007669"/>
    <property type="project" value="EnsemblFungi"/>
</dbReference>
<dbReference type="Gene3D" id="2.60.40.150">
    <property type="entry name" value="C2 domain"/>
    <property type="match status" value="1"/>
</dbReference>
<feature type="compositionally biased region" description="Polar residues" evidence="1">
    <location>
        <begin position="358"/>
        <end position="372"/>
    </location>
</feature>
<dbReference type="Proteomes" id="UP000000267">
    <property type="component" value="Unassembled WGS sequence"/>
</dbReference>
<dbReference type="InterPro" id="IPR035892">
    <property type="entry name" value="C2_domain_sf"/>
</dbReference>
<dbReference type="InParanoid" id="A7TNC4"/>
<proteinExistence type="predicted"/>
<dbReference type="AlphaFoldDB" id="A7TNC4"/>
<dbReference type="STRING" id="436907.A7TNC4"/>
<dbReference type="Pfam" id="PF00168">
    <property type="entry name" value="C2"/>
    <property type="match status" value="1"/>
</dbReference>
<dbReference type="RefSeq" id="XP_001644114.1">
    <property type="nucleotide sequence ID" value="XM_001644064.1"/>
</dbReference>
<dbReference type="GO" id="GO:0030234">
    <property type="term" value="F:enzyme regulator activity"/>
    <property type="evidence" value="ECO:0007669"/>
    <property type="project" value="EnsemblFungi"/>
</dbReference>
<accession>A7TNC4</accession>
<dbReference type="GO" id="GO:0000142">
    <property type="term" value="C:cellular bud neck contractile ring"/>
    <property type="evidence" value="ECO:0007669"/>
    <property type="project" value="EnsemblFungi"/>
</dbReference>
<feature type="domain" description="C2" evidence="2">
    <location>
        <begin position="1"/>
        <end position="114"/>
    </location>
</feature>
<feature type="compositionally biased region" description="Low complexity" evidence="1">
    <location>
        <begin position="240"/>
        <end position="260"/>
    </location>
</feature>
<dbReference type="GeneID" id="5544386"/>
<dbReference type="OrthoDB" id="270970at2759"/>
<dbReference type="PhylomeDB" id="A7TNC4"/>
<protein>
    <recommendedName>
        <fullName evidence="2">C2 domain-containing protein</fullName>
    </recommendedName>
</protein>
<evidence type="ECO:0000256" key="1">
    <source>
        <dbReference type="SAM" id="MobiDB-lite"/>
    </source>
</evidence>
<dbReference type="GO" id="GO:0051276">
    <property type="term" value="P:chromosome organization"/>
    <property type="evidence" value="ECO:0007669"/>
    <property type="project" value="EnsemblFungi"/>
</dbReference>
<feature type="compositionally biased region" description="Polar residues" evidence="1">
    <location>
        <begin position="384"/>
        <end position="405"/>
    </location>
</feature>
<evidence type="ECO:0000259" key="2">
    <source>
        <dbReference type="PROSITE" id="PS50004"/>
    </source>
</evidence>
<reference evidence="3 4" key="1">
    <citation type="journal article" date="2007" name="Proc. Natl. Acad. Sci. U.S.A.">
        <title>Independent sorting-out of thousands of duplicated gene pairs in two yeast species descended from a whole-genome duplication.</title>
        <authorList>
            <person name="Scannell D.R."/>
            <person name="Frank A.C."/>
            <person name="Conant G.C."/>
            <person name="Byrne K.P."/>
            <person name="Woolfit M."/>
            <person name="Wolfe K.H."/>
        </authorList>
    </citation>
    <scope>NUCLEOTIDE SEQUENCE [LARGE SCALE GENOMIC DNA]</scope>
    <source>
        <strain evidence="4">ATCC 22028 / DSM 70294 / BCRC 21397 / CBS 2163 / NBRC 10782 / NRRL Y-8283 / UCD 57-17</strain>
    </source>
</reference>
<dbReference type="eggNOG" id="ENOG502QSUF">
    <property type="taxonomic scope" value="Eukaryota"/>
</dbReference>
<keyword evidence="4" id="KW-1185">Reference proteome</keyword>
<feature type="compositionally biased region" description="Polar residues" evidence="1">
    <location>
        <begin position="319"/>
        <end position="337"/>
    </location>
</feature>
<organism evidence="4">
    <name type="scientific">Vanderwaltozyma polyspora (strain ATCC 22028 / DSM 70294 / BCRC 21397 / CBS 2163 / NBRC 10782 / NRRL Y-8283 / UCD 57-17)</name>
    <name type="common">Kluyveromyces polysporus</name>
    <dbReference type="NCBI Taxonomy" id="436907"/>
    <lineage>
        <taxon>Eukaryota</taxon>
        <taxon>Fungi</taxon>
        <taxon>Dikarya</taxon>
        <taxon>Ascomycota</taxon>
        <taxon>Saccharomycotina</taxon>
        <taxon>Saccharomycetes</taxon>
        <taxon>Saccharomycetales</taxon>
        <taxon>Saccharomycetaceae</taxon>
        <taxon>Vanderwaltozyma</taxon>
    </lineage>
</organism>
<dbReference type="InterPro" id="IPR000008">
    <property type="entry name" value="C2_dom"/>
</dbReference>
<dbReference type="HOGENOM" id="CLU_673016_0_0_1"/>
<dbReference type="KEGG" id="vpo:Kpol_505p33"/>
<feature type="region of interest" description="Disordered" evidence="1">
    <location>
        <begin position="211"/>
        <end position="261"/>
    </location>
</feature>
<dbReference type="PANTHER" id="PTHR47052">
    <property type="entry name" value="CONSERVED SERINE PROLINE-RICH PROTEIN (AFU_ORTHOLOGUE AFUA_2G01790)"/>
    <property type="match status" value="1"/>
</dbReference>
<gene>
    <name evidence="3" type="ORF">Kpol_505p33</name>
</gene>
<dbReference type="GO" id="GO:0032154">
    <property type="term" value="C:cleavage furrow"/>
    <property type="evidence" value="ECO:0007669"/>
    <property type="project" value="EnsemblFungi"/>
</dbReference>
<evidence type="ECO:0000313" key="3">
    <source>
        <dbReference type="EMBL" id="EDO16256.1"/>
    </source>
</evidence>
<dbReference type="PANTHER" id="PTHR47052:SF3">
    <property type="entry name" value="INGRESSION PROTEIN 1"/>
    <property type="match status" value="1"/>
</dbReference>
<dbReference type="SUPFAM" id="SSF49562">
    <property type="entry name" value="C2 domain (Calcium/lipid-binding domain, CaLB)"/>
    <property type="match status" value="1"/>
</dbReference>
<sequence length="471" mass="52539">MSEESWDGNDGILSVYVSKAKDLPNLNKLDKQNVFLRLRIAHMTRVSDIVFRAGQTPVFDHLENFEITPSVKPLMYVEVYCDRKKKAPLPIGRCEVDLLNGIRADPKEGYCTWYDLKRGNNEFGGTIFIELTYNQAIQQYGRSKNDKLMESRDHIIAARPIPPLPTGSGHIDDSYDYGNEFTTSVGSHHSQHNTNVQDGYMHASRIREFTPNLSSSSHDSRDIFSSSERSGVPNFMSSVGTNGTTSSHATNSSTGSTSSDTKFHFANLKKLKEKINVFKNPTNSYYKSGEEDNGVDIEALQKAIGVASLSDSDSDDSSINQIQGGTRISTMSSQYHNGENDNRGPLNLPTLPKDRISRVSTGVSGFHNNNMHSDSRHNNHRQNIDYSDNSSLRSGSPVRQHSPSRLHSPMRNYTRDRYQSPERIGSPERILPSGRHDSPVRMSSPALPPLPSTSLRHESPSPTRRPPPGTY</sequence>
<dbReference type="EMBL" id="DS480429">
    <property type="protein sequence ID" value="EDO16256.1"/>
    <property type="molecule type" value="Genomic_DNA"/>
</dbReference>